<dbReference type="CDD" id="cd00085">
    <property type="entry name" value="HNHc"/>
    <property type="match status" value="1"/>
</dbReference>
<proteinExistence type="predicted"/>
<evidence type="ECO:0000256" key="1">
    <source>
        <dbReference type="PROSITE-ProRule" id="PRU00546"/>
    </source>
</evidence>
<comment type="caution">
    <text evidence="3">The sequence shown here is derived from an EMBL/GenBank/DDBJ whole genome shotgun (WGS) entry which is preliminary data.</text>
</comment>
<organism evidence="3 4">
    <name type="scientific">Corallococcus sicarius</name>
    <dbReference type="NCBI Taxonomy" id="2316726"/>
    <lineage>
        <taxon>Bacteria</taxon>
        <taxon>Pseudomonadati</taxon>
        <taxon>Myxococcota</taxon>
        <taxon>Myxococcia</taxon>
        <taxon>Myxococcales</taxon>
        <taxon>Cystobacterineae</taxon>
        <taxon>Myxococcaceae</taxon>
        <taxon>Corallococcus</taxon>
    </lineage>
</organism>
<gene>
    <name evidence="3" type="ORF">D7X12_01545</name>
</gene>
<dbReference type="InterPro" id="IPR003615">
    <property type="entry name" value="HNH_nuc"/>
</dbReference>
<feature type="zinc finger region" description="CR-type" evidence="1">
    <location>
        <begin position="248"/>
        <end position="328"/>
    </location>
</feature>
<dbReference type="GO" id="GO:0031072">
    <property type="term" value="F:heat shock protein binding"/>
    <property type="evidence" value="ECO:0007669"/>
    <property type="project" value="InterPro"/>
</dbReference>
<dbReference type="PANTHER" id="PTHR15852">
    <property type="entry name" value="PLASTID TRANSCRIPTIONALLY ACTIVE PROTEIN"/>
    <property type="match status" value="1"/>
</dbReference>
<protein>
    <recommendedName>
        <fullName evidence="2">CR-type domain-containing protein</fullName>
    </recommendedName>
</protein>
<keyword evidence="1" id="KW-0479">Metal-binding</keyword>
<dbReference type="Pfam" id="PF00684">
    <property type="entry name" value="DnaJ_CXXCXGXG"/>
    <property type="match status" value="2"/>
</dbReference>
<evidence type="ECO:0000313" key="3">
    <source>
        <dbReference type="EMBL" id="RKH47911.1"/>
    </source>
</evidence>
<dbReference type="InterPro" id="IPR036410">
    <property type="entry name" value="HSP_DnaJ_Cys-rich_dom_sf"/>
</dbReference>
<dbReference type="Pfam" id="PF13391">
    <property type="entry name" value="HNH_2"/>
    <property type="match status" value="1"/>
</dbReference>
<dbReference type="InterPro" id="IPR001305">
    <property type="entry name" value="HSP_DnaJ_Cys-rich_dom"/>
</dbReference>
<dbReference type="AlphaFoldDB" id="A0A3A8P064"/>
<dbReference type="GO" id="GO:0008270">
    <property type="term" value="F:zinc ion binding"/>
    <property type="evidence" value="ECO:0007669"/>
    <property type="project" value="UniProtKB-KW"/>
</dbReference>
<evidence type="ECO:0000259" key="2">
    <source>
        <dbReference type="PROSITE" id="PS51188"/>
    </source>
</evidence>
<reference evidence="4" key="1">
    <citation type="submission" date="2018-09" db="EMBL/GenBank/DDBJ databases">
        <authorList>
            <person name="Livingstone P.G."/>
            <person name="Whitworth D.E."/>
        </authorList>
    </citation>
    <scope>NUCLEOTIDE SEQUENCE [LARGE SCALE GENOMIC DNA]</scope>
    <source>
        <strain evidence="4">CA040B</strain>
    </source>
</reference>
<keyword evidence="1" id="KW-0862">Zinc</keyword>
<keyword evidence="4" id="KW-1185">Reference proteome</keyword>
<dbReference type="SUPFAM" id="SSF57938">
    <property type="entry name" value="DnaJ/Hsp40 cysteine-rich domain"/>
    <property type="match status" value="2"/>
</dbReference>
<dbReference type="RefSeq" id="WP_120623487.1">
    <property type="nucleotide sequence ID" value="NZ_RAWG01000005.1"/>
</dbReference>
<dbReference type="Proteomes" id="UP000273405">
    <property type="component" value="Unassembled WGS sequence"/>
</dbReference>
<sequence length="468" mass="51576">MSAKNAEAKAHQEHSSPVNKYKAAALVKMSPQLLEWLTKYAAKSGHSRKLECVKGPDGELLFDAEALKSFSAYLAEPWPAEQGKRPNVPSGIEQEIQEEASFGCVICSRPKGEFAHIDPVHNSKNNHPHNLIYLCPNHHDEFDRQKLISKSDVERTKRQVLDARTAIWRAHAGLLDEILALIKQLQAVNVATQKEHFPALDAVKDELLKHIKAHALAPGLKKTAPEFAKKLEVALGDNAAPVEKVIDERAKFLEETGLVDCPLCDGSGSHNNWECPACRGEGTVAENLVGEIDLEPYRQEECPLCNGSGNHNNWECPVCRGIGTVDAYSVNEIDLSGYKQAECPLCEGSGSHNNWECAFCRGTGSVDEGKLEHFDPSDYEQAKCLLCKGRGTHNNWECPICRGVGKVDAVALTDIDLSPYQQTKCPVCKGSGSHNEWECRFCRGVGTVDVAALEHFEPSEWEDEDSDS</sequence>
<dbReference type="PANTHER" id="PTHR15852:SF54">
    <property type="entry name" value="PROTEIN SSUH2 HOMOLOG"/>
    <property type="match status" value="1"/>
</dbReference>
<dbReference type="GO" id="GO:0051082">
    <property type="term" value="F:unfolded protein binding"/>
    <property type="evidence" value="ECO:0007669"/>
    <property type="project" value="InterPro"/>
</dbReference>
<accession>A0A3A8P064</accession>
<keyword evidence="1" id="KW-0863">Zinc-finger</keyword>
<name>A0A3A8P064_9BACT</name>
<dbReference type="Gene3D" id="6.20.20.10">
    <property type="match status" value="5"/>
</dbReference>
<dbReference type="OrthoDB" id="9790459at2"/>
<feature type="domain" description="CR-type" evidence="2">
    <location>
        <begin position="248"/>
        <end position="328"/>
    </location>
</feature>
<dbReference type="PROSITE" id="PS51188">
    <property type="entry name" value="ZF_CR"/>
    <property type="match status" value="1"/>
</dbReference>
<evidence type="ECO:0000313" key="4">
    <source>
        <dbReference type="Proteomes" id="UP000273405"/>
    </source>
</evidence>
<dbReference type="EMBL" id="RAWG01000005">
    <property type="protein sequence ID" value="RKH47911.1"/>
    <property type="molecule type" value="Genomic_DNA"/>
</dbReference>